<dbReference type="PANTHER" id="PTHR13966:SF5">
    <property type="entry name" value="ENDONUCLEASE G, MITOCHONDRIAL"/>
    <property type="match status" value="1"/>
</dbReference>
<dbReference type="Gene3D" id="3.40.570.10">
    <property type="entry name" value="Extracellular Endonuclease, subunit A"/>
    <property type="match status" value="1"/>
</dbReference>
<dbReference type="EC" id="3.1.30.-" evidence="10"/>
<feature type="domain" description="DNA/RNA non-specific endonuclease/pyrophosphatase/phosphodiesterase" evidence="13">
    <location>
        <begin position="41"/>
        <end position="240"/>
    </location>
</feature>
<accession>K2KSN2</accession>
<dbReference type="OrthoDB" id="9811262at2"/>
<protein>
    <recommendedName>
        <fullName evidence="10">Endonuclease</fullName>
        <ecNumber evidence="10">3.1.30.-</ecNumber>
    </recommendedName>
</protein>
<evidence type="ECO:0000256" key="9">
    <source>
        <dbReference type="PIRSR" id="PIRSR640255-2"/>
    </source>
</evidence>
<evidence type="ECO:0000256" key="10">
    <source>
        <dbReference type="RuleBase" id="RU366055"/>
    </source>
</evidence>
<evidence type="ECO:0000256" key="7">
    <source>
        <dbReference type="ARBA" id="ARBA00022842"/>
    </source>
</evidence>
<feature type="signal peptide" evidence="11">
    <location>
        <begin position="1"/>
        <end position="24"/>
    </location>
</feature>
<dbReference type="GO" id="GO:0003676">
    <property type="term" value="F:nucleic acid binding"/>
    <property type="evidence" value="ECO:0007669"/>
    <property type="project" value="InterPro"/>
</dbReference>
<keyword evidence="7" id="KW-0460">Magnesium</keyword>
<dbReference type="InterPro" id="IPR001604">
    <property type="entry name" value="Endo_G_ENPP1-like_dom"/>
</dbReference>
<keyword evidence="4 9" id="KW-0479">Metal-binding</keyword>
<keyword evidence="11" id="KW-0732">Signal</keyword>
<keyword evidence="15" id="KW-1185">Reference proteome</keyword>
<evidence type="ECO:0000256" key="8">
    <source>
        <dbReference type="PIRSR" id="PIRSR640255-1"/>
    </source>
</evidence>
<dbReference type="CDD" id="cd00091">
    <property type="entry name" value="NUC"/>
    <property type="match status" value="1"/>
</dbReference>
<evidence type="ECO:0000259" key="12">
    <source>
        <dbReference type="SMART" id="SM00477"/>
    </source>
</evidence>
<dbReference type="PANTHER" id="PTHR13966">
    <property type="entry name" value="ENDONUCLEASE RELATED"/>
    <property type="match status" value="1"/>
</dbReference>
<dbReference type="STRING" id="740709.A10D4_11646"/>
<dbReference type="GO" id="GO:0046872">
    <property type="term" value="F:metal ion binding"/>
    <property type="evidence" value="ECO:0007669"/>
    <property type="project" value="UniProtKB-KW"/>
</dbReference>
<sequence>MRLHVFIYLSLATLLGLFSVNAYADNCLHGCPTGASGQQVNRAIYSLSNNADTKFADWVAYHVTASTIDGPSRSRYWRQDPALPSSDTLAPADYQDAHATIGTDRGHQVPLASFSNTPYWSETNYLSNITPQRSELNQGAWVKLENAVRQMVREGQDVYVVTGPLYEYYFASLPSSSRSHTIPSAYYKVVMTNVDGWIEASAFIMDQSLPRNANYCQYQVSVYQVEQRASLTLMPQLPSWKEGAVKGQLGGLSQPLGC</sequence>
<evidence type="ECO:0000256" key="11">
    <source>
        <dbReference type="SAM" id="SignalP"/>
    </source>
</evidence>
<dbReference type="GO" id="GO:0016787">
    <property type="term" value="F:hydrolase activity"/>
    <property type="evidence" value="ECO:0007669"/>
    <property type="project" value="UniProtKB-KW"/>
</dbReference>
<gene>
    <name evidence="14" type="ORF">A10D4_11646</name>
</gene>
<evidence type="ECO:0000256" key="5">
    <source>
        <dbReference type="ARBA" id="ARBA00022759"/>
    </source>
</evidence>
<evidence type="ECO:0000313" key="15">
    <source>
        <dbReference type="Proteomes" id="UP000014115"/>
    </source>
</evidence>
<dbReference type="InterPro" id="IPR040255">
    <property type="entry name" value="Non-specific_endonuclease"/>
</dbReference>
<evidence type="ECO:0000259" key="13">
    <source>
        <dbReference type="SMART" id="SM00892"/>
    </source>
</evidence>
<dbReference type="SUPFAM" id="SSF54060">
    <property type="entry name" value="His-Me finger endonucleases"/>
    <property type="match status" value="1"/>
</dbReference>
<dbReference type="InterPro" id="IPR044925">
    <property type="entry name" value="His-Me_finger_sf"/>
</dbReference>
<comment type="caution">
    <text evidence="14">The sequence shown here is derived from an EMBL/GenBank/DDBJ whole genome shotgun (WGS) entry which is preliminary data.</text>
</comment>
<feature type="chain" id="PRO_5003863156" description="Endonuclease" evidence="11">
    <location>
        <begin position="25"/>
        <end position="258"/>
    </location>
</feature>
<evidence type="ECO:0000256" key="3">
    <source>
        <dbReference type="ARBA" id="ARBA00022722"/>
    </source>
</evidence>
<dbReference type="eggNOG" id="COG1864">
    <property type="taxonomic scope" value="Bacteria"/>
</dbReference>
<evidence type="ECO:0000256" key="2">
    <source>
        <dbReference type="ARBA" id="ARBA00010052"/>
    </source>
</evidence>
<keyword evidence="3 10" id="KW-0540">Nuclease</keyword>
<comment type="similarity">
    <text evidence="2 10">Belongs to the DNA/RNA non-specific endonuclease family.</text>
</comment>
<feature type="active site" description="Proton acceptor" evidence="8">
    <location>
        <position position="107"/>
    </location>
</feature>
<evidence type="ECO:0000313" key="14">
    <source>
        <dbReference type="EMBL" id="EKE80610.1"/>
    </source>
</evidence>
<keyword evidence="6 10" id="KW-0378">Hydrolase</keyword>
<dbReference type="SMART" id="SM00892">
    <property type="entry name" value="Endonuclease_NS"/>
    <property type="match status" value="1"/>
</dbReference>
<dbReference type="PROSITE" id="PS01070">
    <property type="entry name" value="NUCLEASE_NON_SPEC"/>
    <property type="match status" value="1"/>
</dbReference>
<dbReference type="Proteomes" id="UP000014115">
    <property type="component" value="Unassembled WGS sequence"/>
</dbReference>
<dbReference type="InterPro" id="IPR044929">
    <property type="entry name" value="DNA/RNA_non-sp_Endonuclease_sf"/>
</dbReference>
<name>K2KSN2_9GAMM</name>
<dbReference type="GO" id="GO:0004519">
    <property type="term" value="F:endonuclease activity"/>
    <property type="evidence" value="ECO:0007669"/>
    <property type="project" value="UniProtKB-UniRule"/>
</dbReference>
<dbReference type="EMBL" id="AMRG01000017">
    <property type="protein sequence ID" value="EKE80610.1"/>
    <property type="molecule type" value="Genomic_DNA"/>
</dbReference>
<evidence type="ECO:0000256" key="1">
    <source>
        <dbReference type="ARBA" id="ARBA00001946"/>
    </source>
</evidence>
<proteinExistence type="inferred from homology"/>
<organism evidence="14 15">
    <name type="scientific">Idiomarina xiamenensis 10-D-4</name>
    <dbReference type="NCBI Taxonomy" id="740709"/>
    <lineage>
        <taxon>Bacteria</taxon>
        <taxon>Pseudomonadati</taxon>
        <taxon>Pseudomonadota</taxon>
        <taxon>Gammaproteobacteria</taxon>
        <taxon>Alteromonadales</taxon>
        <taxon>Idiomarinaceae</taxon>
        <taxon>Idiomarina</taxon>
    </lineage>
</organism>
<dbReference type="PATRIC" id="fig|740709.3.peg.2353"/>
<dbReference type="Pfam" id="PF01223">
    <property type="entry name" value="Endonuclease_NS"/>
    <property type="match status" value="1"/>
</dbReference>
<dbReference type="RefSeq" id="WP_008489710.1">
    <property type="nucleotide sequence ID" value="NZ_AMRG01000017.1"/>
</dbReference>
<dbReference type="InterPro" id="IPR020821">
    <property type="entry name" value="ENPP1-3/EXOG-like_nuc-like"/>
</dbReference>
<dbReference type="SMART" id="SM00477">
    <property type="entry name" value="NUC"/>
    <property type="match status" value="1"/>
</dbReference>
<reference evidence="14 15" key="1">
    <citation type="journal article" date="2012" name="J. Bacteriol.">
        <title>Genome Sequence of Idiomarina xiamenensis Type Strain 10-D-4.</title>
        <authorList>
            <person name="Lai Q."/>
            <person name="Wang L."/>
            <person name="Wang W."/>
            <person name="Shao Z."/>
        </authorList>
    </citation>
    <scope>NUCLEOTIDE SEQUENCE [LARGE SCALE GENOMIC DNA]</scope>
    <source>
        <strain evidence="14 15">10-D-4</strain>
    </source>
</reference>
<dbReference type="AlphaFoldDB" id="K2KSN2"/>
<feature type="domain" description="ENPP1-3/EXOG-like endonuclease/phosphodiesterase" evidence="12">
    <location>
        <begin position="42"/>
        <end position="240"/>
    </location>
</feature>
<evidence type="ECO:0000256" key="4">
    <source>
        <dbReference type="ARBA" id="ARBA00022723"/>
    </source>
</evidence>
<keyword evidence="5 10" id="KW-0255">Endonuclease</keyword>
<evidence type="ECO:0000256" key="6">
    <source>
        <dbReference type="ARBA" id="ARBA00022801"/>
    </source>
</evidence>
<comment type="cofactor">
    <cofactor evidence="1 10">
        <name>Mg(2+)</name>
        <dbReference type="ChEBI" id="CHEBI:18420"/>
    </cofactor>
</comment>
<dbReference type="InterPro" id="IPR018524">
    <property type="entry name" value="DNA/RNA_endonuclease_AS"/>
</dbReference>
<feature type="binding site" evidence="9">
    <location>
        <position position="137"/>
    </location>
    <ligand>
        <name>Mg(2+)</name>
        <dbReference type="ChEBI" id="CHEBI:18420"/>
        <note>catalytic</note>
    </ligand>
</feature>